<evidence type="ECO:0000313" key="3">
    <source>
        <dbReference type="EMBL" id="KAK9674937.1"/>
    </source>
</evidence>
<sequence length="98" mass="11712">MNRKKCLKKSKKLSRSPPNASEYMINEMMKLMKELSADIKDIKLEQQSQVEENKALKEELKEIRKEQREYMGEINRQKDLNEKAMIEINDLKKRIKGK</sequence>
<dbReference type="AlphaFoldDB" id="A0AAW1HFE1"/>
<dbReference type="EMBL" id="JASPKY010001382">
    <property type="protein sequence ID" value="KAK9674937.1"/>
    <property type="molecule type" value="Genomic_DNA"/>
</dbReference>
<organism evidence="3 4">
    <name type="scientific">Popillia japonica</name>
    <name type="common">Japanese beetle</name>
    <dbReference type="NCBI Taxonomy" id="7064"/>
    <lineage>
        <taxon>Eukaryota</taxon>
        <taxon>Metazoa</taxon>
        <taxon>Ecdysozoa</taxon>
        <taxon>Arthropoda</taxon>
        <taxon>Hexapoda</taxon>
        <taxon>Insecta</taxon>
        <taxon>Pterygota</taxon>
        <taxon>Neoptera</taxon>
        <taxon>Endopterygota</taxon>
        <taxon>Coleoptera</taxon>
        <taxon>Polyphaga</taxon>
        <taxon>Scarabaeiformia</taxon>
        <taxon>Scarabaeidae</taxon>
        <taxon>Rutelinae</taxon>
        <taxon>Popillia</taxon>
    </lineage>
</organism>
<reference evidence="3 4" key="1">
    <citation type="journal article" date="2024" name="BMC Genomics">
        <title>De novo assembly and annotation of Popillia japonica's genome with initial clues to its potential as an invasive pest.</title>
        <authorList>
            <person name="Cucini C."/>
            <person name="Boschi S."/>
            <person name="Funari R."/>
            <person name="Cardaioli E."/>
            <person name="Iannotti N."/>
            <person name="Marturano G."/>
            <person name="Paoli F."/>
            <person name="Bruttini M."/>
            <person name="Carapelli A."/>
            <person name="Frati F."/>
            <person name="Nardi F."/>
        </authorList>
    </citation>
    <scope>NUCLEOTIDE SEQUENCE [LARGE SCALE GENOMIC DNA]</scope>
    <source>
        <strain evidence="3">DMR45628</strain>
    </source>
</reference>
<evidence type="ECO:0000313" key="4">
    <source>
        <dbReference type="Proteomes" id="UP001458880"/>
    </source>
</evidence>
<name>A0AAW1HFE1_POPJA</name>
<keyword evidence="1" id="KW-0175">Coiled coil</keyword>
<comment type="caution">
    <text evidence="3">The sequence shown here is derived from an EMBL/GenBank/DDBJ whole genome shotgun (WGS) entry which is preliminary data.</text>
</comment>
<keyword evidence="4" id="KW-1185">Reference proteome</keyword>
<protein>
    <submittedName>
        <fullName evidence="3">Uncharacterized protein</fullName>
    </submittedName>
</protein>
<feature type="coiled-coil region" evidence="1">
    <location>
        <begin position="25"/>
        <end position="94"/>
    </location>
</feature>
<evidence type="ECO:0000256" key="2">
    <source>
        <dbReference type="SAM" id="MobiDB-lite"/>
    </source>
</evidence>
<dbReference type="Proteomes" id="UP001458880">
    <property type="component" value="Unassembled WGS sequence"/>
</dbReference>
<evidence type="ECO:0000256" key="1">
    <source>
        <dbReference type="SAM" id="Coils"/>
    </source>
</evidence>
<feature type="compositionally biased region" description="Basic residues" evidence="2">
    <location>
        <begin position="1"/>
        <end position="14"/>
    </location>
</feature>
<accession>A0AAW1HFE1</accession>
<gene>
    <name evidence="3" type="ORF">QE152_g40756</name>
</gene>
<feature type="region of interest" description="Disordered" evidence="2">
    <location>
        <begin position="1"/>
        <end position="21"/>
    </location>
</feature>
<proteinExistence type="predicted"/>